<evidence type="ECO:0000313" key="2">
    <source>
        <dbReference type="Proteomes" id="UP000297910"/>
    </source>
</evidence>
<dbReference type="Proteomes" id="UP000297910">
    <property type="component" value="Unassembled WGS sequence"/>
</dbReference>
<accession>A0A4Z1FMQ4</accession>
<name>A0A4Z1FMQ4_9HELO</name>
<reference evidence="1 2" key="1">
    <citation type="submission" date="2017-12" db="EMBL/GenBank/DDBJ databases">
        <title>Comparative genomics of Botrytis spp.</title>
        <authorList>
            <person name="Valero-Jimenez C.A."/>
            <person name="Tapia P."/>
            <person name="Veloso J."/>
            <person name="Silva-Moreno E."/>
            <person name="Staats M."/>
            <person name="Valdes J.H."/>
            <person name="Van Kan J.A.L."/>
        </authorList>
    </citation>
    <scope>NUCLEOTIDE SEQUENCE [LARGE SCALE GENOMIC DNA]</scope>
    <source>
        <strain evidence="1 2">Bp0003</strain>
    </source>
</reference>
<protein>
    <submittedName>
        <fullName evidence="1">Uncharacterized protein</fullName>
    </submittedName>
</protein>
<proteinExistence type="predicted"/>
<dbReference type="AlphaFoldDB" id="A0A4Z1FMQ4"/>
<keyword evidence="2" id="KW-1185">Reference proteome</keyword>
<organism evidence="1 2">
    <name type="scientific">Botrytis paeoniae</name>
    <dbReference type="NCBI Taxonomy" id="278948"/>
    <lineage>
        <taxon>Eukaryota</taxon>
        <taxon>Fungi</taxon>
        <taxon>Dikarya</taxon>
        <taxon>Ascomycota</taxon>
        <taxon>Pezizomycotina</taxon>
        <taxon>Leotiomycetes</taxon>
        <taxon>Helotiales</taxon>
        <taxon>Sclerotiniaceae</taxon>
        <taxon>Botrytis</taxon>
    </lineage>
</organism>
<sequence length="179" mass="20497">MMNTTIIPTGEEKPNVAIVKGERDALLVAPRKFREESPPREAYGNTGAMWDNLLCDTESLDNFRSLKIDIRDWSRRKAKDQLDDLQGRDRELFFKEVAKIVLLDGPDKQEFPKGLRRPRALVTILEALLTHHLFATIYPDPFFFLGEEASQILNDIMSLCNISNLGHSSTLEFRHLKGK</sequence>
<evidence type="ECO:0000313" key="1">
    <source>
        <dbReference type="EMBL" id="TGO24102.1"/>
    </source>
</evidence>
<gene>
    <name evidence="1" type="ORF">BPAE_0112g00210</name>
</gene>
<dbReference type="EMBL" id="PQXI01000112">
    <property type="protein sequence ID" value="TGO24102.1"/>
    <property type="molecule type" value="Genomic_DNA"/>
</dbReference>
<comment type="caution">
    <text evidence="1">The sequence shown here is derived from an EMBL/GenBank/DDBJ whole genome shotgun (WGS) entry which is preliminary data.</text>
</comment>